<keyword evidence="2" id="KW-1185">Reference proteome</keyword>
<gene>
    <name evidence="1" type="ORF">ONZ43_g1748</name>
</gene>
<sequence>MTNLAPQRPSVIARIRRAQEGVDVELGGLGVRQEDAGVVVELGDDDGALHAVVERVGGAVPADPAEVRLGEDGPRVGKAQRARRRR</sequence>
<protein>
    <submittedName>
        <fullName evidence="1">Uncharacterized protein</fullName>
    </submittedName>
</protein>
<accession>A0ACC2J3E1</accession>
<reference evidence="1" key="1">
    <citation type="submission" date="2022-11" db="EMBL/GenBank/DDBJ databases">
        <title>Genome Sequence of Nemania bipapillata.</title>
        <authorList>
            <person name="Buettner E."/>
        </authorList>
    </citation>
    <scope>NUCLEOTIDE SEQUENCE</scope>
    <source>
        <strain evidence="1">CP14</strain>
    </source>
</reference>
<dbReference type="Proteomes" id="UP001153334">
    <property type="component" value="Unassembled WGS sequence"/>
</dbReference>
<organism evidence="1 2">
    <name type="scientific">Nemania bipapillata</name>
    <dbReference type="NCBI Taxonomy" id="110536"/>
    <lineage>
        <taxon>Eukaryota</taxon>
        <taxon>Fungi</taxon>
        <taxon>Dikarya</taxon>
        <taxon>Ascomycota</taxon>
        <taxon>Pezizomycotina</taxon>
        <taxon>Sordariomycetes</taxon>
        <taxon>Xylariomycetidae</taxon>
        <taxon>Xylariales</taxon>
        <taxon>Xylariaceae</taxon>
        <taxon>Nemania</taxon>
    </lineage>
</organism>
<comment type="caution">
    <text evidence="1">The sequence shown here is derived from an EMBL/GenBank/DDBJ whole genome shotgun (WGS) entry which is preliminary data.</text>
</comment>
<dbReference type="EMBL" id="JAPESX010000320">
    <property type="protein sequence ID" value="KAJ8121922.1"/>
    <property type="molecule type" value="Genomic_DNA"/>
</dbReference>
<evidence type="ECO:0000313" key="2">
    <source>
        <dbReference type="Proteomes" id="UP001153334"/>
    </source>
</evidence>
<evidence type="ECO:0000313" key="1">
    <source>
        <dbReference type="EMBL" id="KAJ8121922.1"/>
    </source>
</evidence>
<name>A0ACC2J3E1_9PEZI</name>
<proteinExistence type="predicted"/>